<dbReference type="InterPro" id="IPR007541">
    <property type="entry name" value="Uncharacterised_BSP"/>
</dbReference>
<name>A0A6J5WXG3_PRUAR</name>
<proteinExistence type="predicted"/>
<organism evidence="1 2">
    <name type="scientific">Prunus armeniaca</name>
    <name type="common">Apricot</name>
    <name type="synonym">Armeniaca vulgaris</name>
    <dbReference type="NCBI Taxonomy" id="36596"/>
    <lineage>
        <taxon>Eukaryota</taxon>
        <taxon>Viridiplantae</taxon>
        <taxon>Streptophyta</taxon>
        <taxon>Embryophyta</taxon>
        <taxon>Tracheophyta</taxon>
        <taxon>Spermatophyta</taxon>
        <taxon>Magnoliopsida</taxon>
        <taxon>eudicotyledons</taxon>
        <taxon>Gunneridae</taxon>
        <taxon>Pentapetalae</taxon>
        <taxon>rosids</taxon>
        <taxon>fabids</taxon>
        <taxon>Rosales</taxon>
        <taxon>Rosaceae</taxon>
        <taxon>Amygdaloideae</taxon>
        <taxon>Amygdaleae</taxon>
        <taxon>Prunus</taxon>
    </lineage>
</organism>
<gene>
    <name evidence="1" type="ORF">ORAREDHAP_LOCUS21903</name>
</gene>
<sequence length="293" mass="33458">MDDQPSLFQPLIHGKPTIPPSTNNHCVHRAPHNSGTIDILVRFLSVFFIGLLALYADREASKGFEITIINDIKDSFAGRRFHLFYVSNDKATRIILDTSNFVEHLLYPEARAQPKKHINHVVLRLSSLNLTSHNTGVVVHHSPNKENDHFALDISPSIMDDQPNGNAHRALVTAILRGMAHVWLWDGEAHAPPELIDGMVEYTRMVAEQGLFDETRSYGMSTKFPGCDKFWWKDKDPRVVAQMLNYYEGHSKGFIQRLNGAMREKWHDRMVDDALGMPLQNWCGTYNFCRYSS</sequence>
<dbReference type="Pfam" id="PF04450">
    <property type="entry name" value="BSP"/>
    <property type="match status" value="1"/>
</dbReference>
<evidence type="ECO:0000313" key="1">
    <source>
        <dbReference type="EMBL" id="CAB4304372.1"/>
    </source>
</evidence>
<keyword evidence="2" id="KW-1185">Reference proteome</keyword>
<dbReference type="Proteomes" id="UP000507245">
    <property type="component" value="Unassembled WGS sequence"/>
</dbReference>
<reference evidence="2" key="1">
    <citation type="journal article" date="2020" name="Genome Biol.">
        <title>Gamete binning: chromosome-level and haplotype-resolved genome assembly enabled by high-throughput single-cell sequencing of gamete genomes.</title>
        <authorList>
            <person name="Campoy J.A."/>
            <person name="Sun H."/>
            <person name="Goel M."/>
            <person name="Jiao W.-B."/>
            <person name="Folz-Donahue K."/>
            <person name="Wang N."/>
            <person name="Rubio M."/>
            <person name="Liu C."/>
            <person name="Kukat C."/>
            <person name="Ruiz D."/>
            <person name="Huettel B."/>
            <person name="Schneeberger K."/>
        </authorList>
    </citation>
    <scope>NUCLEOTIDE SEQUENCE [LARGE SCALE GENOMIC DNA]</scope>
    <source>
        <strain evidence="2">cv. Rojo Pasion</strain>
    </source>
</reference>
<accession>A0A6J5WXG3</accession>
<dbReference type="PANTHER" id="PTHR33321">
    <property type="match status" value="1"/>
</dbReference>
<dbReference type="PANTHER" id="PTHR33321:SF3">
    <property type="entry name" value="OS05G0582000 PROTEIN"/>
    <property type="match status" value="1"/>
</dbReference>
<dbReference type="OrthoDB" id="1924946at2759"/>
<dbReference type="EMBL" id="CAEKKB010000003">
    <property type="protein sequence ID" value="CAB4304372.1"/>
    <property type="molecule type" value="Genomic_DNA"/>
</dbReference>
<dbReference type="AlphaFoldDB" id="A0A6J5WXG3"/>
<protein>
    <submittedName>
        <fullName evidence="1">Uncharacterized protein</fullName>
    </submittedName>
</protein>
<evidence type="ECO:0000313" key="2">
    <source>
        <dbReference type="Proteomes" id="UP000507245"/>
    </source>
</evidence>